<dbReference type="InterPro" id="IPR036179">
    <property type="entry name" value="Ig-like_dom_sf"/>
</dbReference>
<evidence type="ECO:0000313" key="2">
    <source>
        <dbReference type="EMBL" id="KAK8729255.1"/>
    </source>
</evidence>
<dbReference type="EMBL" id="JARKIK010000068">
    <property type="protein sequence ID" value="KAK8729255.1"/>
    <property type="molecule type" value="Genomic_DNA"/>
</dbReference>
<keyword evidence="3" id="KW-1185">Reference proteome</keyword>
<dbReference type="Proteomes" id="UP001445076">
    <property type="component" value="Unassembled WGS sequence"/>
</dbReference>
<dbReference type="PANTHER" id="PTHR23278:SF19">
    <property type="entry name" value="OBSCURIN"/>
    <property type="match status" value="1"/>
</dbReference>
<organism evidence="2 3">
    <name type="scientific">Cherax quadricarinatus</name>
    <name type="common">Australian red claw crayfish</name>
    <dbReference type="NCBI Taxonomy" id="27406"/>
    <lineage>
        <taxon>Eukaryota</taxon>
        <taxon>Metazoa</taxon>
        <taxon>Ecdysozoa</taxon>
        <taxon>Arthropoda</taxon>
        <taxon>Crustacea</taxon>
        <taxon>Multicrustacea</taxon>
        <taxon>Malacostraca</taxon>
        <taxon>Eumalacostraca</taxon>
        <taxon>Eucarida</taxon>
        <taxon>Decapoda</taxon>
        <taxon>Pleocyemata</taxon>
        <taxon>Astacidea</taxon>
        <taxon>Parastacoidea</taxon>
        <taxon>Parastacidae</taxon>
        <taxon>Cherax</taxon>
    </lineage>
</organism>
<dbReference type="PROSITE" id="PS50835">
    <property type="entry name" value="IG_LIKE"/>
    <property type="match status" value="1"/>
</dbReference>
<evidence type="ECO:0000313" key="3">
    <source>
        <dbReference type="Proteomes" id="UP001445076"/>
    </source>
</evidence>
<protein>
    <recommendedName>
        <fullName evidence="1">Ig-like domain-containing protein</fullName>
    </recommendedName>
</protein>
<sequence>SPVCSEDQKWTYGTARGQQVDVSCRVDAHPEAHSFRWAFNTSTELVHIPKNRTHFHRNRSLMAYTPTTHHDFGTLLCWAVNEVGPQPQPCVYLVVPAAVPEPVHNCSVWHNASAAGEVVVSCEAGWSGGLTQTFTLE</sequence>
<feature type="domain" description="Ig-like" evidence="1">
    <location>
        <begin position="2"/>
        <end position="77"/>
    </location>
</feature>
<evidence type="ECO:0000259" key="1">
    <source>
        <dbReference type="PROSITE" id="PS50835"/>
    </source>
</evidence>
<dbReference type="SUPFAM" id="SSF48726">
    <property type="entry name" value="Immunoglobulin"/>
    <property type="match status" value="1"/>
</dbReference>
<dbReference type="InterPro" id="IPR013783">
    <property type="entry name" value="Ig-like_fold"/>
</dbReference>
<dbReference type="Gene3D" id="2.60.40.10">
    <property type="entry name" value="Immunoglobulins"/>
    <property type="match status" value="1"/>
</dbReference>
<dbReference type="PANTHER" id="PTHR23278">
    <property type="entry name" value="SIDESTEP PROTEIN"/>
    <property type="match status" value="1"/>
</dbReference>
<reference evidence="2 3" key="1">
    <citation type="journal article" date="2024" name="BMC Genomics">
        <title>Genome assembly of redclaw crayfish (Cherax quadricarinatus) provides insights into its immune adaptation and hypoxia tolerance.</title>
        <authorList>
            <person name="Liu Z."/>
            <person name="Zheng J."/>
            <person name="Li H."/>
            <person name="Fang K."/>
            <person name="Wang S."/>
            <person name="He J."/>
            <person name="Zhou D."/>
            <person name="Weng S."/>
            <person name="Chi M."/>
            <person name="Gu Z."/>
            <person name="He J."/>
            <person name="Li F."/>
            <person name="Wang M."/>
        </authorList>
    </citation>
    <scope>NUCLEOTIDE SEQUENCE [LARGE SCALE GENOMIC DNA]</scope>
    <source>
        <strain evidence="2">ZL_2023a</strain>
    </source>
</reference>
<comment type="caution">
    <text evidence="2">The sequence shown here is derived from an EMBL/GenBank/DDBJ whole genome shotgun (WGS) entry which is preliminary data.</text>
</comment>
<proteinExistence type="predicted"/>
<accession>A0AAW0WBQ3</accession>
<dbReference type="AlphaFoldDB" id="A0AAW0WBQ3"/>
<dbReference type="InterPro" id="IPR007110">
    <property type="entry name" value="Ig-like_dom"/>
</dbReference>
<gene>
    <name evidence="2" type="ORF">OTU49_008715</name>
</gene>
<feature type="non-terminal residue" evidence="2">
    <location>
        <position position="1"/>
    </location>
</feature>
<name>A0AAW0WBQ3_CHEQU</name>
<feature type="non-terminal residue" evidence="2">
    <location>
        <position position="137"/>
    </location>
</feature>